<sequence>MYRSQINHTIKDAIKFFESRNFPLPPFAYWTISDWKKEKRSCQEIFTARLGWDVTDFGSGDFEKTGRIIFTLRNGKKGSSEYPKPYAQKLMYLKEEQKSAIHYHRIKMEDAINVGGGIIIYRFWKQDRNAHLSGAKLTVSVDGCKVTLKAGQRLSLAPGESVCTVPGMYHQFYAKKGSGPVMSMEVSGVCDDENDNFWLEKASRFPEIIEDEPRQFYLCSEYNKLFGFWRIKKKE</sequence>
<dbReference type="EC" id="5.3.1.15" evidence="8"/>
<dbReference type="EMBL" id="MGHH01000010">
    <property type="protein sequence ID" value="OGM64442.1"/>
    <property type="molecule type" value="Genomic_DNA"/>
</dbReference>
<evidence type="ECO:0000256" key="2">
    <source>
        <dbReference type="ARBA" id="ARBA00022723"/>
    </source>
</evidence>
<dbReference type="Gene3D" id="2.60.120.10">
    <property type="entry name" value="Jelly Rolls"/>
    <property type="match status" value="1"/>
</dbReference>
<comment type="similarity">
    <text evidence="7">Belongs to the D-lyxose ketol-isomerase family.</text>
</comment>
<dbReference type="InterPro" id="IPR047581">
    <property type="entry name" value="EcSI_cupin"/>
</dbReference>
<evidence type="ECO:0000256" key="8">
    <source>
        <dbReference type="ARBA" id="ARBA00044972"/>
    </source>
</evidence>
<dbReference type="CDD" id="cd20309">
    <property type="entry name" value="cupin_EcSI"/>
    <property type="match status" value="1"/>
</dbReference>
<name>A0A1F8BK92_9BACT</name>
<evidence type="ECO:0000256" key="6">
    <source>
        <dbReference type="ARBA" id="ARBA00044907"/>
    </source>
</evidence>
<dbReference type="Proteomes" id="UP000176725">
    <property type="component" value="Unassembled WGS sequence"/>
</dbReference>
<evidence type="ECO:0000256" key="1">
    <source>
        <dbReference type="ARBA" id="ARBA00001936"/>
    </source>
</evidence>
<protein>
    <recommendedName>
        <fullName evidence="8">D-lyxose ketol-isomerase</fullName>
        <ecNumber evidence="8">5.3.1.15</ecNumber>
    </recommendedName>
</protein>
<gene>
    <name evidence="9" type="ORF">A2893_00705</name>
</gene>
<dbReference type="InterPro" id="IPR011051">
    <property type="entry name" value="RmlC_Cupin_sf"/>
</dbReference>
<dbReference type="SUPFAM" id="SSF51182">
    <property type="entry name" value="RmlC-like cupins"/>
    <property type="match status" value="1"/>
</dbReference>
<proteinExistence type="inferred from homology"/>
<organism evidence="9 10">
    <name type="scientific">Candidatus Woesebacteria bacterium RIFCSPLOWO2_01_FULL_39_25</name>
    <dbReference type="NCBI Taxonomy" id="1802521"/>
    <lineage>
        <taxon>Bacteria</taxon>
        <taxon>Candidatus Woeseibacteriota</taxon>
    </lineage>
</organism>
<dbReference type="InterPro" id="IPR014710">
    <property type="entry name" value="RmlC-like_jellyroll"/>
</dbReference>
<dbReference type="GO" id="GO:0047828">
    <property type="term" value="F:D-lyxose ketol-isomerase activity"/>
    <property type="evidence" value="ECO:0007669"/>
    <property type="project" value="UniProtKB-EC"/>
</dbReference>
<evidence type="ECO:0000256" key="5">
    <source>
        <dbReference type="ARBA" id="ARBA00023277"/>
    </source>
</evidence>
<evidence type="ECO:0000313" key="9">
    <source>
        <dbReference type="EMBL" id="OGM64442.1"/>
    </source>
</evidence>
<evidence type="ECO:0000256" key="3">
    <source>
        <dbReference type="ARBA" id="ARBA00023211"/>
    </source>
</evidence>
<comment type="cofactor">
    <cofactor evidence="1">
        <name>Mn(2+)</name>
        <dbReference type="ChEBI" id="CHEBI:29035"/>
    </cofactor>
</comment>
<dbReference type="Pfam" id="PF07385">
    <property type="entry name" value="Lyx_isomer"/>
    <property type="match status" value="1"/>
</dbReference>
<evidence type="ECO:0000313" key="10">
    <source>
        <dbReference type="Proteomes" id="UP000176725"/>
    </source>
</evidence>
<dbReference type="InterPro" id="IPR010864">
    <property type="entry name" value="D-lyxose_isomer"/>
</dbReference>
<dbReference type="AlphaFoldDB" id="A0A1F8BK92"/>
<keyword evidence="3" id="KW-0464">Manganese</keyword>
<accession>A0A1F8BK92</accession>
<keyword evidence="2" id="KW-0479">Metal-binding</keyword>
<keyword evidence="4" id="KW-0413">Isomerase</keyword>
<dbReference type="STRING" id="1802521.A2893_00705"/>
<comment type="catalytic activity">
    <reaction evidence="6">
        <text>D-lyxose = D-xylulose</text>
        <dbReference type="Rhea" id="RHEA:14201"/>
        <dbReference type="ChEBI" id="CHEBI:16789"/>
        <dbReference type="ChEBI" id="CHEBI:17140"/>
        <dbReference type="EC" id="5.3.1.15"/>
    </reaction>
</comment>
<comment type="caution">
    <text evidence="9">The sequence shown here is derived from an EMBL/GenBank/DDBJ whole genome shotgun (WGS) entry which is preliminary data.</text>
</comment>
<evidence type="ECO:0000256" key="4">
    <source>
        <dbReference type="ARBA" id="ARBA00023235"/>
    </source>
</evidence>
<evidence type="ECO:0000256" key="7">
    <source>
        <dbReference type="ARBA" id="ARBA00044951"/>
    </source>
</evidence>
<dbReference type="GO" id="GO:0046872">
    <property type="term" value="F:metal ion binding"/>
    <property type="evidence" value="ECO:0007669"/>
    <property type="project" value="UniProtKB-KW"/>
</dbReference>
<reference evidence="9 10" key="1">
    <citation type="journal article" date="2016" name="Nat. Commun.">
        <title>Thousands of microbial genomes shed light on interconnected biogeochemical processes in an aquifer system.</title>
        <authorList>
            <person name="Anantharaman K."/>
            <person name="Brown C.T."/>
            <person name="Hug L.A."/>
            <person name="Sharon I."/>
            <person name="Castelle C.J."/>
            <person name="Probst A.J."/>
            <person name="Thomas B.C."/>
            <person name="Singh A."/>
            <person name="Wilkins M.J."/>
            <person name="Karaoz U."/>
            <person name="Brodie E.L."/>
            <person name="Williams K.H."/>
            <person name="Hubbard S.S."/>
            <person name="Banfield J.F."/>
        </authorList>
    </citation>
    <scope>NUCLEOTIDE SEQUENCE [LARGE SCALE GENOMIC DNA]</scope>
</reference>
<keyword evidence="5" id="KW-0119">Carbohydrate metabolism</keyword>